<comment type="caution">
    <text evidence="10">The sequence shown here is derived from an EMBL/GenBank/DDBJ whole genome shotgun (WGS) entry which is preliminary data.</text>
</comment>
<dbReference type="InterPro" id="IPR008331">
    <property type="entry name" value="Ferritin_DPS_dom"/>
</dbReference>
<name>A0ABU6MGY9_9BACI</name>
<evidence type="ECO:0000256" key="7">
    <source>
        <dbReference type="ARBA" id="ARBA00048035"/>
    </source>
</evidence>
<protein>
    <recommendedName>
        <fullName evidence="8">Ferritin</fullName>
        <ecNumber evidence="8">1.16.3.2</ecNumber>
    </recommendedName>
</protein>
<keyword evidence="5" id="KW-0560">Oxidoreductase</keyword>
<evidence type="ECO:0000256" key="1">
    <source>
        <dbReference type="ARBA" id="ARBA00002485"/>
    </source>
</evidence>
<dbReference type="RefSeq" id="WP_066271417.1">
    <property type="nucleotide sequence ID" value="NZ_JARMAB010000013.1"/>
</dbReference>
<evidence type="ECO:0000256" key="6">
    <source>
        <dbReference type="ARBA" id="ARBA00023004"/>
    </source>
</evidence>
<evidence type="ECO:0000256" key="4">
    <source>
        <dbReference type="ARBA" id="ARBA00022723"/>
    </source>
</evidence>
<evidence type="ECO:0000259" key="9">
    <source>
        <dbReference type="PROSITE" id="PS50905"/>
    </source>
</evidence>
<dbReference type="PROSITE" id="PS50905">
    <property type="entry name" value="FERRITIN_LIKE"/>
    <property type="match status" value="1"/>
</dbReference>
<keyword evidence="6 8" id="KW-0408">Iron</keyword>
<dbReference type="PANTHER" id="PTHR11431:SF127">
    <property type="entry name" value="BACTERIAL NON-HEME FERRITIN"/>
    <property type="match status" value="1"/>
</dbReference>
<dbReference type="SUPFAM" id="SSF47240">
    <property type="entry name" value="Ferritin-like"/>
    <property type="match status" value="1"/>
</dbReference>
<proteinExistence type="inferred from homology"/>
<dbReference type="Gene3D" id="1.20.1260.10">
    <property type="match status" value="1"/>
</dbReference>
<evidence type="ECO:0000256" key="2">
    <source>
        <dbReference type="ARBA" id="ARBA00006950"/>
    </source>
</evidence>
<dbReference type="EMBL" id="JARMAB010000013">
    <property type="protein sequence ID" value="MED1203662.1"/>
    <property type="molecule type" value="Genomic_DNA"/>
</dbReference>
<evidence type="ECO:0000256" key="5">
    <source>
        <dbReference type="ARBA" id="ARBA00023002"/>
    </source>
</evidence>
<sequence>MLPEKLTKALNKQYTNEFQAAHSYMAMASYFSHLGYKGFANFWLVQAEEEREHAMKFYHFLVSSEEQPILGLLEEPKSNFNSPLEVTQKSLEQEKSVTQNIHALVDLAKETNNHPTLNFLQWFIDEQMEEEELFRDMIKKLEGIDVGGDFFMMLDKECGERK</sequence>
<feature type="domain" description="Ferritin-like diiron" evidence="9">
    <location>
        <begin position="1"/>
        <end position="145"/>
    </location>
</feature>
<keyword evidence="11" id="KW-1185">Reference proteome</keyword>
<keyword evidence="4 8" id="KW-0479">Metal-binding</keyword>
<comment type="catalytic activity">
    <reaction evidence="7 8">
        <text>4 Fe(2+) + O2 + 6 H2O = 4 iron(III) oxide-hydroxide + 12 H(+)</text>
        <dbReference type="Rhea" id="RHEA:11972"/>
        <dbReference type="ChEBI" id="CHEBI:15377"/>
        <dbReference type="ChEBI" id="CHEBI:15378"/>
        <dbReference type="ChEBI" id="CHEBI:15379"/>
        <dbReference type="ChEBI" id="CHEBI:29033"/>
        <dbReference type="ChEBI" id="CHEBI:78619"/>
        <dbReference type="EC" id="1.16.3.2"/>
    </reaction>
</comment>
<keyword evidence="3 8" id="KW-0409">Iron storage</keyword>
<dbReference type="InterPro" id="IPR009078">
    <property type="entry name" value="Ferritin-like_SF"/>
</dbReference>
<reference evidence="10 11" key="1">
    <citation type="submission" date="2023-03" db="EMBL/GenBank/DDBJ databases">
        <title>Bacillus Genome Sequencing.</title>
        <authorList>
            <person name="Dunlap C."/>
        </authorList>
    </citation>
    <scope>NUCLEOTIDE SEQUENCE [LARGE SCALE GENOMIC DNA]</scope>
    <source>
        <strain evidence="10 11">B-23453</strain>
    </source>
</reference>
<evidence type="ECO:0000256" key="8">
    <source>
        <dbReference type="RuleBase" id="RU361145"/>
    </source>
</evidence>
<comment type="subcellular location">
    <subcellularLocation>
        <location evidence="8">Cytoplasm</location>
    </subcellularLocation>
</comment>
<organism evidence="10 11">
    <name type="scientific">Heyndrickxia acidicola</name>
    <dbReference type="NCBI Taxonomy" id="209389"/>
    <lineage>
        <taxon>Bacteria</taxon>
        <taxon>Bacillati</taxon>
        <taxon>Bacillota</taxon>
        <taxon>Bacilli</taxon>
        <taxon>Bacillales</taxon>
        <taxon>Bacillaceae</taxon>
        <taxon>Heyndrickxia</taxon>
    </lineage>
</organism>
<keyword evidence="8" id="KW-0963">Cytoplasm</keyword>
<dbReference type="Proteomes" id="UP001341444">
    <property type="component" value="Unassembled WGS sequence"/>
</dbReference>
<gene>
    <name evidence="10" type="ORF">P4T90_11330</name>
</gene>
<dbReference type="InterPro" id="IPR001519">
    <property type="entry name" value="Ferritin"/>
</dbReference>
<dbReference type="CDD" id="cd01055">
    <property type="entry name" value="Nonheme_Ferritin"/>
    <property type="match status" value="1"/>
</dbReference>
<dbReference type="Pfam" id="PF00210">
    <property type="entry name" value="Ferritin"/>
    <property type="match status" value="1"/>
</dbReference>
<dbReference type="EC" id="1.16.3.2" evidence="8"/>
<dbReference type="PANTHER" id="PTHR11431">
    <property type="entry name" value="FERRITIN"/>
    <property type="match status" value="1"/>
</dbReference>
<evidence type="ECO:0000256" key="3">
    <source>
        <dbReference type="ARBA" id="ARBA00022434"/>
    </source>
</evidence>
<evidence type="ECO:0000313" key="10">
    <source>
        <dbReference type="EMBL" id="MED1203662.1"/>
    </source>
</evidence>
<evidence type="ECO:0000313" key="11">
    <source>
        <dbReference type="Proteomes" id="UP001341444"/>
    </source>
</evidence>
<dbReference type="InterPro" id="IPR012347">
    <property type="entry name" value="Ferritin-like"/>
</dbReference>
<dbReference type="InterPro" id="IPR041719">
    <property type="entry name" value="Ferritin_prok"/>
</dbReference>
<accession>A0ABU6MGY9</accession>
<comment type="similarity">
    <text evidence="2 8">Belongs to the ferritin family. Prokaryotic subfamily.</text>
</comment>
<dbReference type="InterPro" id="IPR009040">
    <property type="entry name" value="Ferritin-like_diiron"/>
</dbReference>
<comment type="function">
    <text evidence="1 8">Iron-storage protein.</text>
</comment>